<protein>
    <recommendedName>
        <fullName evidence="4">PadR family transcriptional regulator</fullName>
    </recommendedName>
</protein>
<evidence type="ECO:0000313" key="3">
    <source>
        <dbReference type="Proteomes" id="UP000270272"/>
    </source>
</evidence>
<organism evidence="2 3">
    <name type="scientific">Citrobacter koseri</name>
    <name type="common">Citrobacter diversus</name>
    <dbReference type="NCBI Taxonomy" id="545"/>
    <lineage>
        <taxon>Bacteria</taxon>
        <taxon>Pseudomonadati</taxon>
        <taxon>Pseudomonadota</taxon>
        <taxon>Gammaproteobacteria</taxon>
        <taxon>Enterobacterales</taxon>
        <taxon>Enterobacteriaceae</taxon>
        <taxon>Citrobacter</taxon>
    </lineage>
</organism>
<evidence type="ECO:0008006" key="4">
    <source>
        <dbReference type="Google" id="ProtNLM"/>
    </source>
</evidence>
<dbReference type="AlphaFoldDB" id="A0A3S4M774"/>
<gene>
    <name evidence="2" type="ORF">NCTC11075_02175</name>
</gene>
<accession>A0A3S4M774</accession>
<name>A0A3S4M774_CITKO</name>
<feature type="region of interest" description="Disordered" evidence="1">
    <location>
        <begin position="1"/>
        <end position="35"/>
    </location>
</feature>
<evidence type="ECO:0000313" key="2">
    <source>
        <dbReference type="EMBL" id="VEB89406.1"/>
    </source>
</evidence>
<reference evidence="2 3" key="1">
    <citation type="submission" date="2018-12" db="EMBL/GenBank/DDBJ databases">
        <authorList>
            <consortium name="Pathogen Informatics"/>
        </authorList>
    </citation>
    <scope>NUCLEOTIDE SEQUENCE [LARGE SCALE GENOMIC DNA]</scope>
    <source>
        <strain evidence="2 3">NCTC11075</strain>
    </source>
</reference>
<proteinExistence type="predicted"/>
<dbReference type="Proteomes" id="UP000270272">
    <property type="component" value="Chromosome"/>
</dbReference>
<evidence type="ECO:0000256" key="1">
    <source>
        <dbReference type="SAM" id="MobiDB-lite"/>
    </source>
</evidence>
<dbReference type="EMBL" id="LR134204">
    <property type="protein sequence ID" value="VEB89406.1"/>
    <property type="molecule type" value="Genomic_DNA"/>
</dbReference>
<sequence>MRHHHEGCEREHHHGHEHGCEHRHGRGGGGGRRQRFFGHGELRLVILEILTARPATVTN</sequence>
<feature type="compositionally biased region" description="Basic residues" evidence="1">
    <location>
        <begin position="23"/>
        <end position="35"/>
    </location>
</feature>
<feature type="compositionally biased region" description="Basic and acidic residues" evidence="1">
    <location>
        <begin position="1"/>
        <end position="22"/>
    </location>
</feature>